<dbReference type="Proteomes" id="UP001252186">
    <property type="component" value="Unassembled WGS sequence"/>
</dbReference>
<comment type="catalytic activity">
    <reaction evidence="6">
        <text>Couples ATP hydrolysis with the unwinding of duplex DNA by translocating in the 3'-5' direction.</text>
        <dbReference type="EC" id="5.6.2.4"/>
    </reaction>
</comment>
<dbReference type="CDD" id="cd17932">
    <property type="entry name" value="DEXQc_UvrD"/>
    <property type="match status" value="1"/>
</dbReference>
<protein>
    <recommendedName>
        <fullName evidence="7">DNA 3'-5' helicase</fullName>
        <ecNumber evidence="7">5.6.2.4</ecNumber>
    </recommendedName>
</protein>
<organism evidence="12 13">
    <name type="scientific">Urechidicola vernalis</name>
    <dbReference type="NCBI Taxonomy" id="3075600"/>
    <lineage>
        <taxon>Bacteria</taxon>
        <taxon>Pseudomonadati</taxon>
        <taxon>Bacteroidota</taxon>
        <taxon>Flavobacteriia</taxon>
        <taxon>Flavobacteriales</taxon>
        <taxon>Flavobacteriaceae</taxon>
        <taxon>Urechidicola</taxon>
    </lineage>
</organism>
<dbReference type="InterPro" id="IPR014016">
    <property type="entry name" value="UvrD-like_ATP-bd"/>
</dbReference>
<feature type="binding site" evidence="9">
    <location>
        <begin position="674"/>
        <end position="681"/>
    </location>
    <ligand>
        <name>ATP</name>
        <dbReference type="ChEBI" id="CHEBI:30616"/>
    </ligand>
</feature>
<keyword evidence="1 9" id="KW-0547">Nucleotide-binding</keyword>
<evidence type="ECO:0000256" key="1">
    <source>
        <dbReference type="ARBA" id="ARBA00022741"/>
    </source>
</evidence>
<keyword evidence="2 9" id="KW-0378">Hydrolase</keyword>
<keyword evidence="13" id="KW-1185">Reference proteome</keyword>
<evidence type="ECO:0000256" key="2">
    <source>
        <dbReference type="ARBA" id="ARBA00022801"/>
    </source>
</evidence>
<evidence type="ECO:0000256" key="6">
    <source>
        <dbReference type="ARBA" id="ARBA00034617"/>
    </source>
</evidence>
<dbReference type="SUPFAM" id="SSF52540">
    <property type="entry name" value="P-loop containing nucleoside triphosphate hydrolases"/>
    <property type="match status" value="2"/>
</dbReference>
<dbReference type="Pfam" id="PF00271">
    <property type="entry name" value="Helicase_C"/>
    <property type="match status" value="1"/>
</dbReference>
<dbReference type="PANTHER" id="PTHR11070">
    <property type="entry name" value="UVRD / RECB / PCRA DNA HELICASE FAMILY MEMBER"/>
    <property type="match status" value="1"/>
</dbReference>
<gene>
    <name evidence="12" type="ORF">RM519_02535</name>
</gene>
<comment type="caution">
    <text evidence="12">The sequence shown here is derived from an EMBL/GenBank/DDBJ whole genome shotgun (WGS) entry which is preliminary data.</text>
</comment>
<dbReference type="EC" id="5.6.2.4" evidence="7"/>
<comment type="catalytic activity">
    <reaction evidence="8">
        <text>ATP + H2O = ADP + phosphate + H(+)</text>
        <dbReference type="Rhea" id="RHEA:13065"/>
        <dbReference type="ChEBI" id="CHEBI:15377"/>
        <dbReference type="ChEBI" id="CHEBI:15378"/>
        <dbReference type="ChEBI" id="CHEBI:30616"/>
        <dbReference type="ChEBI" id="CHEBI:43474"/>
        <dbReference type="ChEBI" id="CHEBI:456216"/>
        <dbReference type="EC" id="5.6.2.4"/>
    </reaction>
</comment>
<keyword evidence="5" id="KW-0413">Isomerase</keyword>
<evidence type="ECO:0000256" key="8">
    <source>
        <dbReference type="ARBA" id="ARBA00048988"/>
    </source>
</evidence>
<dbReference type="InterPro" id="IPR014017">
    <property type="entry name" value="DNA_helicase_UvrD-like_C"/>
</dbReference>
<evidence type="ECO:0000256" key="5">
    <source>
        <dbReference type="ARBA" id="ARBA00023235"/>
    </source>
</evidence>
<reference evidence="12 13" key="1">
    <citation type="submission" date="2023-09" db="EMBL/GenBank/DDBJ databases">
        <authorList>
            <person name="Rey-Velasco X."/>
        </authorList>
    </citation>
    <scope>NUCLEOTIDE SEQUENCE [LARGE SCALE GENOMIC DNA]</scope>
    <source>
        <strain evidence="12 13">P050</strain>
    </source>
</reference>
<dbReference type="InterPro" id="IPR027417">
    <property type="entry name" value="P-loop_NTPase"/>
</dbReference>
<keyword evidence="4 9" id="KW-0067">ATP-binding</keyword>
<evidence type="ECO:0000313" key="12">
    <source>
        <dbReference type="EMBL" id="MDT0552113.1"/>
    </source>
</evidence>
<feature type="domain" description="Helicase C-terminal" evidence="10">
    <location>
        <begin position="38"/>
        <end position="204"/>
    </location>
</feature>
<proteinExistence type="predicted"/>
<dbReference type="InterPro" id="IPR000212">
    <property type="entry name" value="DNA_helicase_UvrD/REP"/>
</dbReference>
<accession>A0ABU2Y1M6</accession>
<dbReference type="Gene3D" id="1.10.486.10">
    <property type="entry name" value="PCRA, domain 4"/>
    <property type="match status" value="1"/>
</dbReference>
<dbReference type="Gene3D" id="3.40.50.300">
    <property type="entry name" value="P-loop containing nucleotide triphosphate hydrolases"/>
    <property type="match status" value="4"/>
</dbReference>
<dbReference type="SMART" id="SM00490">
    <property type="entry name" value="HELICc"/>
    <property type="match status" value="1"/>
</dbReference>
<name>A0ABU2Y1M6_9FLAO</name>
<evidence type="ECO:0000256" key="4">
    <source>
        <dbReference type="ARBA" id="ARBA00022840"/>
    </source>
</evidence>
<evidence type="ECO:0000313" key="13">
    <source>
        <dbReference type="Proteomes" id="UP001252186"/>
    </source>
</evidence>
<evidence type="ECO:0000256" key="3">
    <source>
        <dbReference type="ARBA" id="ARBA00022806"/>
    </source>
</evidence>
<dbReference type="Pfam" id="PF00580">
    <property type="entry name" value="UvrD-helicase"/>
    <property type="match status" value="1"/>
</dbReference>
<keyword evidence="3 9" id="KW-0347">Helicase</keyword>
<evidence type="ECO:0000259" key="11">
    <source>
        <dbReference type="PROSITE" id="PS51198"/>
    </source>
</evidence>
<dbReference type="Pfam" id="PF13361">
    <property type="entry name" value="UvrD_C"/>
    <property type="match status" value="2"/>
</dbReference>
<evidence type="ECO:0000256" key="9">
    <source>
        <dbReference type="PROSITE-ProRule" id="PRU00560"/>
    </source>
</evidence>
<evidence type="ECO:0000259" key="10">
    <source>
        <dbReference type="PROSITE" id="PS51194"/>
    </source>
</evidence>
<dbReference type="PROSITE" id="PS51198">
    <property type="entry name" value="UVRD_HELICASE_ATP_BIND"/>
    <property type="match status" value="1"/>
</dbReference>
<dbReference type="EMBL" id="JAVRHV010000001">
    <property type="protein sequence ID" value="MDT0552113.1"/>
    <property type="molecule type" value="Genomic_DNA"/>
</dbReference>
<dbReference type="InterPro" id="IPR001650">
    <property type="entry name" value="Helicase_C-like"/>
</dbReference>
<evidence type="ECO:0000256" key="7">
    <source>
        <dbReference type="ARBA" id="ARBA00034808"/>
    </source>
</evidence>
<dbReference type="RefSeq" id="WP_311591941.1">
    <property type="nucleotide sequence ID" value="NZ_JAVRHV010000001.1"/>
</dbReference>
<feature type="domain" description="UvrD-like helicase ATP-binding" evidence="11">
    <location>
        <begin position="653"/>
        <end position="992"/>
    </location>
</feature>
<dbReference type="PROSITE" id="PS51194">
    <property type="entry name" value="HELICASE_CTER"/>
    <property type="match status" value="1"/>
</dbReference>
<sequence length="1283" mass="149263">MINWIDKEKEYNPIREHIKLGFEIVDDSEKMAESIANELKEKNFNENKSRALIFVRSRNGTEEAVINLSKHLKNLKLPYADKVDFYHAGLDGTERTEKYESYKNGEIVILISTKAFGMGMDIKNIHFIFHLGPSSTFEDFLQEVGRAGRNEKSYVDAGYSKDNPLLSKCLMTNDDFNKIKDLQHSNEITWSNVESVRETVLKYIAQFRTLKKELENAFPLPLDLLEQYADYDEVRGKDTYFRVILYWLERLNRIKLGVFTPSQLPIKILNEDSSFQNIKTKHDKEQVKNLINLLLKIKRERFHESELIMADMQLLKDSLKIKTTTELFKLLFAAQKSKLIILDRNITLEQSINRSPELNKWRYEVSSPRIDATFEFADKILSSTKLGNQISLDNKELNEYLDEVIDQCFHPEFIFWTELKKNNSIISKEEITKKLIDDFKSTRAKFAFKLINFLPKIKHKAVIEYENEKAIVTQLLYNGNTSNSSTKEYLNSFKTDLIALTHCISKENEKNDTKTFNIVELINILGIENKGDQYFQQLIFISKGLGYLKGGGDLIPMGIELFISDLSQIGENLEIDPIVKKEFEESSKMKELRLLALKCLSNLNEDEHDAFIKEYFNCESLKDLIKLLIDHLSEDHPDVAAYREEALNDAKALLNEKQRKVYDGNLRRNHQVIAGPGTGKTHTLTLRVARLIQEEKINPDNILVLAYNRAVVVELKERLGKLFKKLGYSKLIKRLKVFTFHGFIKYSLGTEIDGLEFSEWTPKFIEIMTNSPGTISQKIGNIKYAFVDEFQDITNERMELLKFIANPKKTKVCVIGDPNQSIYGYERLNNGDPMDPQPYYDKFKEIYKPLEHNLNVNYRSHSEILSKSEELLSLNNTRFMMPQLEAAIPSIENMRYVEEFDFNEVQIDWKNKLQELLNYSDEVGRYKQIAIMFRSNNEVYRAFNLLKELNLNVRIRVQGSKGSLIRTREFYEILKYLENKNDVTLPSDYKEKISNIISQIIDRNPNWDQYLLDVFQCLVYEFEKEKDVDSKYEDLISFISDIGGKDDGQFGKIYQQNIHLINPDIIDQEIIITTMHKVKGLEFDAVLIPPSFSNLPTTTQFDPEVLQDYIEEERRLYYVAYSRAKRKLVTIKFDRENALENGVNYTVPTAMTNRLGISVNEGIDKFTMYWSASNYGGAAFNDLKNNVKVGDEIILRSVNQGPYIFWYAFINGRKIAQLSRSLIQKINHLNEVKGFVVSYIYVHTYEESLFSDDKNDTSFSDNWNQESKARGYTYLIDFSGYGK</sequence>